<feature type="region of interest" description="Disordered" evidence="1">
    <location>
        <begin position="304"/>
        <end position="337"/>
    </location>
</feature>
<evidence type="ECO:0000256" key="1">
    <source>
        <dbReference type="SAM" id="MobiDB-lite"/>
    </source>
</evidence>
<sequence length="633" mass="70345">MSSLDLTANCRTERRLTGEDGQIGALHEKTFITSLFGSAILIPTPPTSSIVNVDANGRFGEHDFMLWPQMYSPERPHLAIMPIMPAADKVENPYHQYLCTWKNVSEEDIDWVGNSALSGVGILKPLVFASLETAVNWVVKQARDYVESSQASPNFTNACGSIWKPYMRYYQPLMNGKEQSDGAILNVKLLGAFTNQLDVVKMFRLAQCPIYYIRPVSLFSQQVILNQTDLRPYPDFAAPSVSLPSIFSGPPDHPFKLFAIYQFGARFLATKYTPYTFSTISVNGNSVAPASLFGTHMVSRLAAENIPPPSSAGPSRHKPSASVQRHEENRGGHPGVTKIGRPPVSALWFEELSGPDVPPAIPAWKDGNSHIDPNSTRFSDQRDRLHTYSFPPPSLFTKANHRRQDIYYSQLAHLLPAFKFRVESPFTSGSALQTQGWRDILSLSTARTTQAVEPSTHAQSQFASAQNLLGKCFDLQGVHLEFVAPPRNITSGERSSLLWEVCELNFRSDLLRLDSRLRNGPSANSAEPDSDAVHEELLLKVFPELSLTTVNANLTPLGLSSSNWGSRRHRLAHLRDLMGEWTVSLPDVLIGSPPPVNSPQATHQAWEQHLIRHFVQLFFDCFGPSPVLPRARP</sequence>
<comment type="caution">
    <text evidence="2">The sequence shown here is derived from an EMBL/GenBank/DDBJ whole genome shotgun (WGS) entry which is preliminary data.</text>
</comment>
<evidence type="ECO:0000313" key="2">
    <source>
        <dbReference type="EMBL" id="KAL0061850.1"/>
    </source>
</evidence>
<accession>A0ABR2ZKT5</accession>
<dbReference type="Proteomes" id="UP001437256">
    <property type="component" value="Unassembled WGS sequence"/>
</dbReference>
<keyword evidence="3" id="KW-1185">Reference proteome</keyword>
<name>A0ABR2ZKT5_9AGAR</name>
<dbReference type="EMBL" id="JBBXMP010000121">
    <property type="protein sequence ID" value="KAL0061850.1"/>
    <property type="molecule type" value="Genomic_DNA"/>
</dbReference>
<reference evidence="2 3" key="1">
    <citation type="submission" date="2024-05" db="EMBL/GenBank/DDBJ databases">
        <title>A draft genome resource for the thread blight pathogen Marasmius tenuissimus strain MS-2.</title>
        <authorList>
            <person name="Yulfo-Soto G.E."/>
            <person name="Baruah I.K."/>
            <person name="Amoako-Attah I."/>
            <person name="Bukari Y."/>
            <person name="Meinhardt L.W."/>
            <person name="Bailey B.A."/>
            <person name="Cohen S.P."/>
        </authorList>
    </citation>
    <scope>NUCLEOTIDE SEQUENCE [LARGE SCALE GENOMIC DNA]</scope>
    <source>
        <strain evidence="2 3">MS-2</strain>
    </source>
</reference>
<organism evidence="2 3">
    <name type="scientific">Marasmius tenuissimus</name>
    <dbReference type="NCBI Taxonomy" id="585030"/>
    <lineage>
        <taxon>Eukaryota</taxon>
        <taxon>Fungi</taxon>
        <taxon>Dikarya</taxon>
        <taxon>Basidiomycota</taxon>
        <taxon>Agaricomycotina</taxon>
        <taxon>Agaricomycetes</taxon>
        <taxon>Agaricomycetidae</taxon>
        <taxon>Agaricales</taxon>
        <taxon>Marasmiineae</taxon>
        <taxon>Marasmiaceae</taxon>
        <taxon>Marasmius</taxon>
    </lineage>
</organism>
<evidence type="ECO:0000313" key="3">
    <source>
        <dbReference type="Proteomes" id="UP001437256"/>
    </source>
</evidence>
<proteinExistence type="predicted"/>
<protein>
    <submittedName>
        <fullName evidence="2">Uncharacterized protein</fullName>
    </submittedName>
</protein>
<gene>
    <name evidence="2" type="ORF">AAF712_011292</name>
</gene>